<name>A0A655WQC5_VIBCL</name>
<accession>A0A655WQC5</accession>
<dbReference type="AlphaFoldDB" id="A0A655WQC5"/>
<evidence type="ECO:0000313" key="1">
    <source>
        <dbReference type="EMBL" id="CSB95277.1"/>
    </source>
</evidence>
<dbReference type="EMBL" id="CWQJ01000007">
    <property type="protein sequence ID" value="CSB95277.1"/>
    <property type="molecule type" value="Genomic_DNA"/>
</dbReference>
<evidence type="ECO:0000313" key="2">
    <source>
        <dbReference type="Proteomes" id="UP000046067"/>
    </source>
</evidence>
<protein>
    <submittedName>
        <fullName evidence="1">Uncharacterized protein</fullName>
    </submittedName>
</protein>
<sequence>MIEQGIVRNTDAPTAWVALRITVHQRITDEVGVSMDFLAADAPTRRIKIFVSGFATLCAEILIKHPTTGNRPKTAIRAVWIAAFDQQGLNALGGKAQTDHINGDNHTRFLHWGAAILGN</sequence>
<dbReference type="Proteomes" id="UP000046067">
    <property type="component" value="Unassembled WGS sequence"/>
</dbReference>
<gene>
    <name evidence="1" type="ORF">ERS013201_01382</name>
</gene>
<organism evidence="1 2">
    <name type="scientific">Vibrio cholerae</name>
    <dbReference type="NCBI Taxonomy" id="666"/>
    <lineage>
        <taxon>Bacteria</taxon>
        <taxon>Pseudomonadati</taxon>
        <taxon>Pseudomonadota</taxon>
        <taxon>Gammaproteobacteria</taxon>
        <taxon>Vibrionales</taxon>
        <taxon>Vibrionaceae</taxon>
        <taxon>Vibrio</taxon>
    </lineage>
</organism>
<reference evidence="1 2" key="1">
    <citation type="submission" date="2015-07" db="EMBL/GenBank/DDBJ databases">
        <authorList>
            <consortium name="Pathogen Informatics"/>
        </authorList>
    </citation>
    <scope>NUCLEOTIDE SEQUENCE [LARGE SCALE GENOMIC DNA]</scope>
    <source>
        <strain evidence="1 2">A325</strain>
    </source>
</reference>
<proteinExistence type="predicted"/>